<dbReference type="HOGENOM" id="CLU_126043_0_0_3"/>
<reference evidence="2 3" key="1">
    <citation type="journal article" date="2008" name="Proc. Natl. Acad. Sci. U.S.A.">
        <title>Niche adaptation and genome expansion in the chlorophyll d-producing cyanobacterium Acaryochloris marina.</title>
        <authorList>
            <person name="Swingley W.D."/>
            <person name="Chen M."/>
            <person name="Cheung P.C."/>
            <person name="Conrad A.L."/>
            <person name="Dejesa L.C."/>
            <person name="Hao J."/>
            <person name="Honchak B.M."/>
            <person name="Karbach L.E."/>
            <person name="Kurdoglu A."/>
            <person name="Lahiri S."/>
            <person name="Mastrian S.D."/>
            <person name="Miyashita H."/>
            <person name="Page L."/>
            <person name="Ramakrishna P."/>
            <person name="Satoh S."/>
            <person name="Sattley W.M."/>
            <person name="Shimada Y."/>
            <person name="Taylor H.L."/>
            <person name="Tomo T."/>
            <person name="Tsuchiya T."/>
            <person name="Wang Z.T."/>
            <person name="Raymond J."/>
            <person name="Mimuro M."/>
            <person name="Blankenship R.E."/>
            <person name="Touchman J.W."/>
        </authorList>
    </citation>
    <scope>NUCLEOTIDE SEQUENCE [LARGE SCALE GENOMIC DNA]</scope>
    <source>
        <strain evidence="3">MBIC 11017</strain>
        <plasmid evidence="3">Plasmid pREB1</plasmid>
    </source>
</reference>
<dbReference type="EMBL" id="CP000838">
    <property type="protein sequence ID" value="ABW31455.1"/>
    <property type="molecule type" value="Genomic_DNA"/>
</dbReference>
<dbReference type="RefSeq" id="WP_012166829.1">
    <property type="nucleotide sequence ID" value="NC_009926.1"/>
</dbReference>
<dbReference type="Proteomes" id="UP000000268">
    <property type="component" value="Plasmid pREB1"/>
</dbReference>
<geneLocation type="plasmid" evidence="2 3">
    <name>pREB1</name>
</geneLocation>
<dbReference type="KEGG" id="amr:AM1_A0337"/>
<proteinExistence type="predicted"/>
<organism evidence="2 3">
    <name type="scientific">Acaryochloris marina (strain MBIC 11017)</name>
    <dbReference type="NCBI Taxonomy" id="329726"/>
    <lineage>
        <taxon>Bacteria</taxon>
        <taxon>Bacillati</taxon>
        <taxon>Cyanobacteriota</taxon>
        <taxon>Cyanophyceae</taxon>
        <taxon>Acaryochloridales</taxon>
        <taxon>Acaryochloridaceae</taxon>
        <taxon>Acaryochloris</taxon>
    </lineage>
</organism>
<gene>
    <name evidence="2" type="ordered locus">AM1_A0337</name>
</gene>
<protein>
    <submittedName>
        <fullName evidence="2">Uncharacterized protein</fullName>
    </submittedName>
</protein>
<feature type="region of interest" description="Disordered" evidence="1">
    <location>
        <begin position="1"/>
        <end position="21"/>
    </location>
</feature>
<feature type="compositionally biased region" description="Polar residues" evidence="1">
    <location>
        <begin position="7"/>
        <end position="16"/>
    </location>
</feature>
<dbReference type="AlphaFoldDB" id="A8ZKY7"/>
<keyword evidence="2" id="KW-0614">Plasmid</keyword>
<keyword evidence="3" id="KW-1185">Reference proteome</keyword>
<accession>A8ZKY7</accession>
<evidence type="ECO:0000313" key="2">
    <source>
        <dbReference type="EMBL" id="ABW31455.1"/>
    </source>
</evidence>
<name>A8ZKY7_ACAM1</name>
<evidence type="ECO:0000313" key="3">
    <source>
        <dbReference type="Proteomes" id="UP000000268"/>
    </source>
</evidence>
<evidence type="ECO:0000256" key="1">
    <source>
        <dbReference type="SAM" id="MobiDB-lite"/>
    </source>
</evidence>
<sequence>MIKTQDRSQAPLQQQAHVRPLGFGESPSGLAIFCNRANTNTWYTLNQDSQPVELPYPALTGYLQSIEFIKGEYKGKPKSKLRFKMMAHRPCTLEAGSESTFTKGFLSAIASLTPDHLHYPITIEAIPADEEKVLFCSVWLMGQKVFQAWDEQTNWREVARKAMTNVAQLQSG</sequence>